<dbReference type="OrthoDB" id="445007at2759"/>
<sequence>MASHPYSLSEDQLKSFEEAGYLLIRSFFTPAESQLLQSWSQEVHDLPRTSGVPYMPYEEVNKEGKRVLCRTENFVNSHPGFDSYLRGQRVIGVLNQLAGEEMLLFKEKINYKLSGSGGFDPHIDANAYTHVKNIKHLTLLAAVDEMNATNGGLEVVNGSHKMAVPLGKDRCIDPVWVESHTWTPCDLLPGDVLIFGSYLAHRSGSNTSSKDRRAIYATYNCAAEGDLHDQYYLDRQKLWPATHERKEGVAYEEGRVRYAFGSPMLTVDSGVVPVAYGQGDYIGESISQLEHCLQAAHQAQVSGASDELVIAALFHDIGQIIPLGTTKEARMSLQGSVENVGRVGHEAIGAAYLRSLGFSDNVCRLVNSHVAAKRYLTAVDRAYYDSLSSASQKSLAFQGGPFKGTELEEFDRDPLRNDMVSLRLWDDRAKLVGVESSTPRARTYLGIVEAHLATNASLVAR</sequence>
<keyword evidence="2" id="KW-0223">Dioxygenase</keyword>
<keyword evidence="2" id="KW-0560">Oxidoreductase</keyword>
<dbReference type="Gene3D" id="2.60.120.620">
    <property type="entry name" value="q2cbj1_9rhob like domain"/>
    <property type="match status" value="1"/>
</dbReference>
<organism evidence="2 3">
    <name type="scientific">Penicillium citrinum</name>
    <dbReference type="NCBI Taxonomy" id="5077"/>
    <lineage>
        <taxon>Eukaryota</taxon>
        <taxon>Fungi</taxon>
        <taxon>Dikarya</taxon>
        <taxon>Ascomycota</taxon>
        <taxon>Pezizomycotina</taxon>
        <taxon>Eurotiomycetes</taxon>
        <taxon>Eurotiomycetidae</taxon>
        <taxon>Eurotiales</taxon>
        <taxon>Aspergillaceae</taxon>
        <taxon>Penicillium</taxon>
    </lineage>
</organism>
<dbReference type="InterPro" id="IPR006675">
    <property type="entry name" value="HDIG_dom"/>
</dbReference>
<dbReference type="InterPro" id="IPR008775">
    <property type="entry name" value="Phytyl_CoA_dOase-like"/>
</dbReference>
<dbReference type="Pfam" id="PF01966">
    <property type="entry name" value="HD"/>
    <property type="match status" value="1"/>
</dbReference>
<dbReference type="SUPFAM" id="SSF51197">
    <property type="entry name" value="Clavaminate synthase-like"/>
    <property type="match status" value="1"/>
</dbReference>
<dbReference type="Pfam" id="PF05721">
    <property type="entry name" value="PhyH"/>
    <property type="match status" value="1"/>
</dbReference>
<protein>
    <submittedName>
        <fullName evidence="2">Phytanoyl-CoA dioxygenase</fullName>
    </submittedName>
</protein>
<dbReference type="PANTHER" id="PTHR40202:SF1">
    <property type="entry name" value="HD DOMAIN-CONTAINING PROTEIN"/>
    <property type="match status" value="1"/>
</dbReference>
<feature type="domain" description="HD" evidence="1">
    <location>
        <begin position="290"/>
        <end position="373"/>
    </location>
</feature>
<reference evidence="2" key="2">
    <citation type="journal article" date="2023" name="IMA Fungus">
        <title>Comparative genomic study of the Penicillium genus elucidates a diverse pangenome and 15 lateral gene transfer events.</title>
        <authorList>
            <person name="Petersen C."/>
            <person name="Sorensen T."/>
            <person name="Nielsen M.R."/>
            <person name="Sondergaard T.E."/>
            <person name="Sorensen J.L."/>
            <person name="Fitzpatrick D.A."/>
            <person name="Frisvad J.C."/>
            <person name="Nielsen K.L."/>
        </authorList>
    </citation>
    <scope>NUCLEOTIDE SEQUENCE</scope>
    <source>
        <strain evidence="2">IBT 23319</strain>
    </source>
</reference>
<dbReference type="SUPFAM" id="SSF109604">
    <property type="entry name" value="HD-domain/PDEase-like"/>
    <property type="match status" value="1"/>
</dbReference>
<dbReference type="PANTHER" id="PTHR40202">
    <property type="match status" value="1"/>
</dbReference>
<dbReference type="InterPro" id="IPR003607">
    <property type="entry name" value="HD/PDEase_dom"/>
</dbReference>
<dbReference type="Gene3D" id="1.10.3210.10">
    <property type="entry name" value="Hypothetical protein af1432"/>
    <property type="match status" value="1"/>
</dbReference>
<dbReference type="GeneID" id="81389143"/>
<dbReference type="RefSeq" id="XP_056497107.1">
    <property type="nucleotide sequence ID" value="XM_056649976.1"/>
</dbReference>
<comment type="caution">
    <text evidence="2">The sequence shown here is derived from an EMBL/GenBank/DDBJ whole genome shotgun (WGS) entry which is preliminary data.</text>
</comment>
<reference evidence="2" key="1">
    <citation type="submission" date="2022-11" db="EMBL/GenBank/DDBJ databases">
        <authorList>
            <person name="Petersen C."/>
        </authorList>
    </citation>
    <scope>NUCLEOTIDE SEQUENCE</scope>
    <source>
        <strain evidence="2">IBT 23319</strain>
    </source>
</reference>
<dbReference type="GO" id="GO:0051213">
    <property type="term" value="F:dioxygenase activity"/>
    <property type="evidence" value="ECO:0007669"/>
    <property type="project" value="UniProtKB-KW"/>
</dbReference>
<dbReference type="AlphaFoldDB" id="A0A9W9TH36"/>
<proteinExistence type="predicted"/>
<evidence type="ECO:0000313" key="2">
    <source>
        <dbReference type="EMBL" id="KAJ5222184.1"/>
    </source>
</evidence>
<dbReference type="CDD" id="cd00077">
    <property type="entry name" value="HDc"/>
    <property type="match status" value="1"/>
</dbReference>
<dbReference type="Proteomes" id="UP001147733">
    <property type="component" value="Unassembled WGS sequence"/>
</dbReference>
<name>A0A9W9TH36_PENCI</name>
<gene>
    <name evidence="2" type="ORF">N7469_011071</name>
</gene>
<keyword evidence="3" id="KW-1185">Reference proteome</keyword>
<dbReference type="EMBL" id="JAPQKT010000009">
    <property type="protein sequence ID" value="KAJ5222184.1"/>
    <property type="molecule type" value="Genomic_DNA"/>
</dbReference>
<dbReference type="NCBIfam" id="TIGR00277">
    <property type="entry name" value="HDIG"/>
    <property type="match status" value="1"/>
</dbReference>
<dbReference type="InterPro" id="IPR052567">
    <property type="entry name" value="OP_Dioxygenase"/>
</dbReference>
<evidence type="ECO:0000259" key="1">
    <source>
        <dbReference type="Pfam" id="PF01966"/>
    </source>
</evidence>
<evidence type="ECO:0000313" key="3">
    <source>
        <dbReference type="Proteomes" id="UP001147733"/>
    </source>
</evidence>
<accession>A0A9W9TH36</accession>
<dbReference type="InterPro" id="IPR006674">
    <property type="entry name" value="HD_domain"/>
</dbReference>